<protein>
    <submittedName>
        <fullName evidence="2">Uncharacterized protein</fullName>
    </submittedName>
</protein>
<name>A0ABW0NF94_9BURK</name>
<accession>A0ABW0NF94</accession>
<feature type="compositionally biased region" description="Basic and acidic residues" evidence="1">
    <location>
        <begin position="74"/>
        <end position="83"/>
    </location>
</feature>
<organism evidence="2 3">
    <name type="scientific">Caenimonas terrae</name>
    <dbReference type="NCBI Taxonomy" id="696074"/>
    <lineage>
        <taxon>Bacteria</taxon>
        <taxon>Pseudomonadati</taxon>
        <taxon>Pseudomonadota</taxon>
        <taxon>Betaproteobacteria</taxon>
        <taxon>Burkholderiales</taxon>
        <taxon>Comamonadaceae</taxon>
        <taxon>Caenimonas</taxon>
    </lineage>
</organism>
<feature type="compositionally biased region" description="Polar residues" evidence="1">
    <location>
        <begin position="31"/>
        <end position="40"/>
    </location>
</feature>
<sequence>MNPEPSTFAAAMARAWRAVVKAFTPAPDAPGSQQYGSDTTMFGGPTEQPREAGRDAGKNEFWVPTETTDFADVEAERAARHRR</sequence>
<evidence type="ECO:0000256" key="1">
    <source>
        <dbReference type="SAM" id="MobiDB-lite"/>
    </source>
</evidence>
<dbReference type="RefSeq" id="WP_376850297.1">
    <property type="nucleotide sequence ID" value="NZ_JBHSMF010000006.1"/>
</dbReference>
<evidence type="ECO:0000313" key="3">
    <source>
        <dbReference type="Proteomes" id="UP001596037"/>
    </source>
</evidence>
<comment type="caution">
    <text evidence="2">The sequence shown here is derived from an EMBL/GenBank/DDBJ whole genome shotgun (WGS) entry which is preliminary data.</text>
</comment>
<dbReference type="Proteomes" id="UP001596037">
    <property type="component" value="Unassembled WGS sequence"/>
</dbReference>
<keyword evidence="3" id="KW-1185">Reference proteome</keyword>
<evidence type="ECO:0000313" key="2">
    <source>
        <dbReference type="EMBL" id="MFC5498238.1"/>
    </source>
</evidence>
<feature type="region of interest" description="Disordered" evidence="1">
    <location>
        <begin position="26"/>
        <end position="83"/>
    </location>
</feature>
<gene>
    <name evidence="2" type="ORF">ACFPOE_11900</name>
</gene>
<feature type="compositionally biased region" description="Basic and acidic residues" evidence="1">
    <location>
        <begin position="48"/>
        <end position="58"/>
    </location>
</feature>
<reference evidence="3" key="1">
    <citation type="journal article" date="2019" name="Int. J. Syst. Evol. Microbiol.">
        <title>The Global Catalogue of Microorganisms (GCM) 10K type strain sequencing project: providing services to taxonomists for standard genome sequencing and annotation.</title>
        <authorList>
            <consortium name="The Broad Institute Genomics Platform"/>
            <consortium name="The Broad Institute Genome Sequencing Center for Infectious Disease"/>
            <person name="Wu L."/>
            <person name="Ma J."/>
        </authorList>
    </citation>
    <scope>NUCLEOTIDE SEQUENCE [LARGE SCALE GENOMIC DNA]</scope>
    <source>
        <strain evidence="3">CCUG 57401</strain>
    </source>
</reference>
<dbReference type="EMBL" id="JBHSMF010000006">
    <property type="protein sequence ID" value="MFC5498238.1"/>
    <property type="molecule type" value="Genomic_DNA"/>
</dbReference>
<proteinExistence type="predicted"/>